<name>A0A6C0BD50_9ZZZZ</name>
<reference evidence="3" key="1">
    <citation type="journal article" date="2020" name="Nature">
        <title>Giant virus diversity and host interactions through global metagenomics.</title>
        <authorList>
            <person name="Schulz F."/>
            <person name="Roux S."/>
            <person name="Paez-Espino D."/>
            <person name="Jungbluth S."/>
            <person name="Walsh D.A."/>
            <person name="Denef V.J."/>
            <person name="McMahon K.D."/>
            <person name="Konstantinidis K.T."/>
            <person name="Eloe-Fadrosh E.A."/>
            <person name="Kyrpides N.C."/>
            <person name="Woyke T."/>
        </authorList>
    </citation>
    <scope>NUCLEOTIDE SEQUENCE</scope>
    <source>
        <strain evidence="3">GVMAG-M-3300010160-60</strain>
    </source>
</reference>
<keyword evidence="2" id="KW-0812">Transmembrane</keyword>
<accession>A0A6C0BD50</accession>
<evidence type="ECO:0000256" key="2">
    <source>
        <dbReference type="SAM" id="Phobius"/>
    </source>
</evidence>
<dbReference type="EMBL" id="MN739130">
    <property type="protein sequence ID" value="QHS90205.1"/>
    <property type="molecule type" value="Genomic_DNA"/>
</dbReference>
<dbReference type="AlphaFoldDB" id="A0A6C0BD50"/>
<feature type="region of interest" description="Disordered" evidence="1">
    <location>
        <begin position="66"/>
        <end position="165"/>
    </location>
</feature>
<evidence type="ECO:0000256" key="1">
    <source>
        <dbReference type="SAM" id="MobiDB-lite"/>
    </source>
</evidence>
<keyword evidence="2" id="KW-0472">Membrane</keyword>
<evidence type="ECO:0000313" key="3">
    <source>
        <dbReference type="EMBL" id="QHS90205.1"/>
    </source>
</evidence>
<feature type="compositionally biased region" description="Basic residues" evidence="1">
    <location>
        <begin position="76"/>
        <end position="150"/>
    </location>
</feature>
<sequence>MDIPNGIIVIGILGIFICYNNYNNIIFNNLKFQFFYNYYKNIICCIIITMSQRDSEVEELLTELKNKDGMSGGGRKGSRKGTKKVTKKRRTRKASRPKKSSKKSSKKHSVKHSKKSSRRKSRKASRPRKSRKSKKSSKKSSKKRSKKSSRRMSMQESSGKPKRKASNYIIDVTKIKAFIRSKLSNENLNKMGPLSKVVSKLFNDNNRDVAKTMKNFDADSFLKDYKKAVAESGK</sequence>
<feature type="transmembrane region" description="Helical" evidence="2">
    <location>
        <begin position="6"/>
        <end position="22"/>
    </location>
</feature>
<organism evidence="3">
    <name type="scientific">viral metagenome</name>
    <dbReference type="NCBI Taxonomy" id="1070528"/>
    <lineage>
        <taxon>unclassified sequences</taxon>
        <taxon>metagenomes</taxon>
        <taxon>organismal metagenomes</taxon>
    </lineage>
</organism>
<proteinExistence type="predicted"/>
<keyword evidence="2" id="KW-1133">Transmembrane helix</keyword>
<protein>
    <submittedName>
        <fullName evidence="3">Uncharacterized protein</fullName>
    </submittedName>
</protein>